<dbReference type="EMBL" id="PQFF01000082">
    <property type="protein sequence ID" value="RHZ83988.1"/>
    <property type="molecule type" value="Genomic_DNA"/>
</dbReference>
<gene>
    <name evidence="1" type="ORF">Glove_86g16</name>
</gene>
<reference evidence="1 2" key="1">
    <citation type="submission" date="2018-08" db="EMBL/GenBank/DDBJ databases">
        <title>Genome and evolution of the arbuscular mycorrhizal fungus Diversispora epigaea (formerly Glomus versiforme) and its bacterial endosymbionts.</title>
        <authorList>
            <person name="Sun X."/>
            <person name="Fei Z."/>
            <person name="Harrison M."/>
        </authorList>
    </citation>
    <scope>NUCLEOTIDE SEQUENCE [LARGE SCALE GENOMIC DNA]</scope>
    <source>
        <strain evidence="1 2">IT104</strain>
    </source>
</reference>
<name>A0A397JAZ2_9GLOM</name>
<sequence length="208" mass="24150">MSQEIEKIVYCPAGHSSNDYHRSYYRNIIYPSEIVICVPKNILSKNLKLGPLHWIPYDNFQNIEHIADGSVYSAELKGGMKENWNFIKQDNKFALKEIKDSKYDITEFLEMVYLEYKFRLNIMHDDGACCCYSVDAIVVVGKFEDYGVDNCTKGVDMYKGFLIVLKLLIAVVKESLAAIKDSERNIMLATRFEMKLKFHLKMMMIPDQ</sequence>
<evidence type="ECO:0000313" key="1">
    <source>
        <dbReference type="EMBL" id="RHZ83988.1"/>
    </source>
</evidence>
<evidence type="ECO:0000313" key="2">
    <source>
        <dbReference type="Proteomes" id="UP000266861"/>
    </source>
</evidence>
<comment type="caution">
    <text evidence="1">The sequence shown here is derived from an EMBL/GenBank/DDBJ whole genome shotgun (WGS) entry which is preliminary data.</text>
</comment>
<dbReference type="Proteomes" id="UP000266861">
    <property type="component" value="Unassembled WGS sequence"/>
</dbReference>
<protein>
    <submittedName>
        <fullName evidence="1">Uncharacterized protein</fullName>
    </submittedName>
</protein>
<accession>A0A397JAZ2</accession>
<proteinExistence type="predicted"/>
<organism evidence="1 2">
    <name type="scientific">Diversispora epigaea</name>
    <dbReference type="NCBI Taxonomy" id="1348612"/>
    <lineage>
        <taxon>Eukaryota</taxon>
        <taxon>Fungi</taxon>
        <taxon>Fungi incertae sedis</taxon>
        <taxon>Mucoromycota</taxon>
        <taxon>Glomeromycotina</taxon>
        <taxon>Glomeromycetes</taxon>
        <taxon>Diversisporales</taxon>
        <taxon>Diversisporaceae</taxon>
        <taxon>Diversispora</taxon>
    </lineage>
</organism>
<dbReference type="AlphaFoldDB" id="A0A397JAZ2"/>
<keyword evidence="2" id="KW-1185">Reference proteome</keyword>